<accession>A0A914E1A1</accession>
<name>A0A914E1A1_9BILA</name>
<organism evidence="2 3">
    <name type="scientific">Acrobeloides nanus</name>
    <dbReference type="NCBI Taxonomy" id="290746"/>
    <lineage>
        <taxon>Eukaryota</taxon>
        <taxon>Metazoa</taxon>
        <taxon>Ecdysozoa</taxon>
        <taxon>Nematoda</taxon>
        <taxon>Chromadorea</taxon>
        <taxon>Rhabditida</taxon>
        <taxon>Tylenchina</taxon>
        <taxon>Cephalobomorpha</taxon>
        <taxon>Cephaloboidea</taxon>
        <taxon>Cephalobidae</taxon>
        <taxon>Acrobeloides</taxon>
    </lineage>
</organism>
<feature type="transmembrane region" description="Helical" evidence="1">
    <location>
        <begin position="82"/>
        <end position="99"/>
    </location>
</feature>
<dbReference type="Proteomes" id="UP000887540">
    <property type="component" value="Unplaced"/>
</dbReference>
<keyword evidence="2" id="KW-1185">Reference proteome</keyword>
<evidence type="ECO:0000313" key="2">
    <source>
        <dbReference type="Proteomes" id="UP000887540"/>
    </source>
</evidence>
<sequence>MLVAGGYCIPNDDHDPPLFGYRLDANTVFNIQNSWFGTTFTFIAGFSGLAMNTWMIVSLFLRRKSTDSGKVASDTKDGEIKLLIFSSLVFLAFSLSVAIQTTCM</sequence>
<evidence type="ECO:0000313" key="3">
    <source>
        <dbReference type="WBParaSite" id="ACRNAN_scaffold509.g28700.t1"/>
    </source>
</evidence>
<dbReference type="WBParaSite" id="ACRNAN_scaffold509.g28700.t1">
    <property type="protein sequence ID" value="ACRNAN_scaffold509.g28700.t1"/>
    <property type="gene ID" value="ACRNAN_scaffold509.g28700"/>
</dbReference>
<keyword evidence="1" id="KW-0812">Transmembrane</keyword>
<proteinExistence type="predicted"/>
<reference evidence="3" key="1">
    <citation type="submission" date="2022-11" db="UniProtKB">
        <authorList>
            <consortium name="WormBaseParasite"/>
        </authorList>
    </citation>
    <scope>IDENTIFICATION</scope>
</reference>
<keyword evidence="1" id="KW-0472">Membrane</keyword>
<dbReference type="AlphaFoldDB" id="A0A914E1A1"/>
<feature type="transmembrane region" description="Helical" evidence="1">
    <location>
        <begin position="40"/>
        <end position="61"/>
    </location>
</feature>
<evidence type="ECO:0000256" key="1">
    <source>
        <dbReference type="SAM" id="Phobius"/>
    </source>
</evidence>
<keyword evidence="1" id="KW-1133">Transmembrane helix</keyword>
<protein>
    <submittedName>
        <fullName evidence="3">Uncharacterized protein</fullName>
    </submittedName>
</protein>